<evidence type="ECO:0000259" key="1">
    <source>
        <dbReference type="Pfam" id="PF01850"/>
    </source>
</evidence>
<dbReference type="PANTHER" id="PTHR36173">
    <property type="entry name" value="RIBONUCLEASE VAPC16-RELATED"/>
    <property type="match status" value="1"/>
</dbReference>
<dbReference type="EMBL" id="QYUP01000112">
    <property type="protein sequence ID" value="RJG15778.1"/>
    <property type="molecule type" value="Genomic_DNA"/>
</dbReference>
<dbReference type="InterPro" id="IPR029060">
    <property type="entry name" value="PIN-like_dom_sf"/>
</dbReference>
<gene>
    <name evidence="2" type="ORF">D3872_12085</name>
</gene>
<dbReference type="OrthoDB" id="9798990at2"/>
<dbReference type="InterPro" id="IPR041705">
    <property type="entry name" value="PIN_Sll0205"/>
</dbReference>
<feature type="domain" description="PIN" evidence="1">
    <location>
        <begin position="3"/>
        <end position="118"/>
    </location>
</feature>
<sequence>MRVLLDTHVYLWFVQDEAKLRRPAFQLIQNADEVFVSSATIWEIAIKGALGKIQADVPALVQKLQRNGFKELPVQMAHAVQVRTLPLFHRDPFDRMLVAQAMVGQLRLLTADRRLRRYSPLVIDA</sequence>
<dbReference type="PANTHER" id="PTHR36173:SF2">
    <property type="entry name" value="RIBONUCLEASE VAPC16"/>
    <property type="match status" value="1"/>
</dbReference>
<dbReference type="Pfam" id="PF01850">
    <property type="entry name" value="PIN"/>
    <property type="match status" value="1"/>
</dbReference>
<comment type="caution">
    <text evidence="2">The sequence shown here is derived from an EMBL/GenBank/DDBJ whole genome shotgun (WGS) entry which is preliminary data.</text>
</comment>
<protein>
    <submittedName>
        <fullName evidence="2">Type II toxin-antitoxin system VapC family toxin</fullName>
    </submittedName>
</protein>
<dbReference type="Gene3D" id="3.40.50.1010">
    <property type="entry name" value="5'-nuclease"/>
    <property type="match status" value="1"/>
</dbReference>
<dbReference type="Proteomes" id="UP000284006">
    <property type="component" value="Unassembled WGS sequence"/>
</dbReference>
<evidence type="ECO:0000313" key="3">
    <source>
        <dbReference type="Proteomes" id="UP000284006"/>
    </source>
</evidence>
<keyword evidence="3" id="KW-1185">Reference proteome</keyword>
<name>A0A418XT65_9BURK</name>
<dbReference type="SUPFAM" id="SSF88723">
    <property type="entry name" value="PIN domain-like"/>
    <property type="match status" value="1"/>
</dbReference>
<dbReference type="InterPro" id="IPR002716">
    <property type="entry name" value="PIN_dom"/>
</dbReference>
<dbReference type="RefSeq" id="WP_119811004.1">
    <property type="nucleotide sequence ID" value="NZ_QYUP01000112.1"/>
</dbReference>
<organism evidence="2 3">
    <name type="scientific">Massilia cavernae</name>
    <dbReference type="NCBI Taxonomy" id="2320864"/>
    <lineage>
        <taxon>Bacteria</taxon>
        <taxon>Pseudomonadati</taxon>
        <taxon>Pseudomonadota</taxon>
        <taxon>Betaproteobacteria</taxon>
        <taxon>Burkholderiales</taxon>
        <taxon>Oxalobacteraceae</taxon>
        <taxon>Telluria group</taxon>
        <taxon>Massilia</taxon>
    </lineage>
</organism>
<reference evidence="2 3" key="1">
    <citation type="submission" date="2018-09" db="EMBL/GenBank/DDBJ databases">
        <authorList>
            <person name="Zhu H."/>
        </authorList>
    </citation>
    <scope>NUCLEOTIDE SEQUENCE [LARGE SCALE GENOMIC DNA]</scope>
    <source>
        <strain evidence="2 3">K1S02-61</strain>
    </source>
</reference>
<accession>A0A418XT65</accession>
<proteinExistence type="predicted"/>
<dbReference type="InterPro" id="IPR052919">
    <property type="entry name" value="TA_system_RNase"/>
</dbReference>
<evidence type="ECO:0000313" key="2">
    <source>
        <dbReference type="EMBL" id="RJG15778.1"/>
    </source>
</evidence>
<dbReference type="CDD" id="cd09872">
    <property type="entry name" value="PIN_Sll0205-like"/>
    <property type="match status" value="1"/>
</dbReference>
<dbReference type="AlphaFoldDB" id="A0A418XT65"/>